<name>A0ABS1D7Z7_9PROT</name>
<sequence>MSKPSDRDLVRIALQIAIDTTTAEIEAAEGQPDEAGTVTALERRVAGFRRVLAKRYGEGAAVTPMERLGEPDGLRGIGVIQAAVQSKRTKGH</sequence>
<comment type="caution">
    <text evidence="1">The sequence shown here is derived from an EMBL/GenBank/DDBJ whole genome shotgun (WGS) entry which is preliminary data.</text>
</comment>
<dbReference type="RefSeq" id="WP_200338603.1">
    <property type="nucleotide sequence ID" value="NZ_NRRL01000001.1"/>
</dbReference>
<gene>
    <name evidence="1" type="ORF">CKO28_00665</name>
</gene>
<evidence type="ECO:0000313" key="1">
    <source>
        <dbReference type="EMBL" id="MBK1666553.1"/>
    </source>
</evidence>
<keyword evidence="2" id="KW-1185">Reference proteome</keyword>
<evidence type="ECO:0000313" key="2">
    <source>
        <dbReference type="Proteomes" id="UP001296873"/>
    </source>
</evidence>
<reference evidence="1 2" key="1">
    <citation type="journal article" date="2020" name="Microorganisms">
        <title>Osmotic Adaptation and Compatible Solute Biosynthesis of Phototrophic Bacteria as Revealed from Genome Analyses.</title>
        <authorList>
            <person name="Imhoff J.F."/>
            <person name="Rahn T."/>
            <person name="Kunzel S."/>
            <person name="Keller A."/>
            <person name="Neulinger S.C."/>
        </authorList>
    </citation>
    <scope>NUCLEOTIDE SEQUENCE [LARGE SCALE GENOMIC DNA]</scope>
    <source>
        <strain evidence="1 2">DSM 9895</strain>
    </source>
</reference>
<dbReference type="Proteomes" id="UP001296873">
    <property type="component" value="Unassembled WGS sequence"/>
</dbReference>
<proteinExistence type="predicted"/>
<dbReference type="EMBL" id="NRRL01000001">
    <property type="protein sequence ID" value="MBK1666553.1"/>
    <property type="molecule type" value="Genomic_DNA"/>
</dbReference>
<protein>
    <submittedName>
        <fullName evidence="1">Uncharacterized protein</fullName>
    </submittedName>
</protein>
<organism evidence="1 2">
    <name type="scientific">Rhodovibrio sodomensis</name>
    <dbReference type="NCBI Taxonomy" id="1088"/>
    <lineage>
        <taxon>Bacteria</taxon>
        <taxon>Pseudomonadati</taxon>
        <taxon>Pseudomonadota</taxon>
        <taxon>Alphaproteobacteria</taxon>
        <taxon>Rhodospirillales</taxon>
        <taxon>Rhodovibrionaceae</taxon>
        <taxon>Rhodovibrio</taxon>
    </lineage>
</organism>
<accession>A0ABS1D7Z7</accession>